<dbReference type="PRINTS" id="PR00455">
    <property type="entry name" value="HTHTETR"/>
</dbReference>
<dbReference type="Pfam" id="PF00440">
    <property type="entry name" value="TetR_N"/>
    <property type="match status" value="1"/>
</dbReference>
<dbReference type="SUPFAM" id="SSF46689">
    <property type="entry name" value="Homeodomain-like"/>
    <property type="match status" value="1"/>
</dbReference>
<organism evidence="6 7">
    <name type="scientific">Pedobacter yulinensis</name>
    <dbReference type="NCBI Taxonomy" id="2126353"/>
    <lineage>
        <taxon>Bacteria</taxon>
        <taxon>Pseudomonadati</taxon>
        <taxon>Bacteroidota</taxon>
        <taxon>Sphingobacteriia</taxon>
        <taxon>Sphingobacteriales</taxon>
        <taxon>Sphingobacteriaceae</taxon>
        <taxon>Pedobacter</taxon>
    </lineage>
</organism>
<dbReference type="SUPFAM" id="SSF48498">
    <property type="entry name" value="Tetracyclin repressor-like, C-terminal domain"/>
    <property type="match status" value="1"/>
</dbReference>
<dbReference type="Pfam" id="PF16925">
    <property type="entry name" value="TetR_C_13"/>
    <property type="match status" value="1"/>
</dbReference>
<gene>
    <name evidence="6" type="ORF">C7T94_05250</name>
</gene>
<keyword evidence="1" id="KW-0805">Transcription regulation</keyword>
<sequence length="201" mass="21658">MLKHTPKSARTRQFIIEKTADLFNTKGYAGTSMSDLTAATGLTKGSIYGNFENKESVAVAVFAYNLNKVEQAVKRYAAGAESSRAVLMAYVAAYRNFIGGEFPGGGCPVLNTATEADDTSPRLRELAAAAIGRWQQQLEAVVEKGKAAGEFRADCDAVQTALSVIALIEGGVMIGKLTNSQQHLDRVLLTVEWLIDNLQRP</sequence>
<feature type="domain" description="HTH tetR-type" evidence="5">
    <location>
        <begin position="9"/>
        <end position="69"/>
    </location>
</feature>
<evidence type="ECO:0000313" key="7">
    <source>
        <dbReference type="Proteomes" id="UP000240912"/>
    </source>
</evidence>
<evidence type="ECO:0000259" key="5">
    <source>
        <dbReference type="PROSITE" id="PS50977"/>
    </source>
</evidence>
<dbReference type="PANTHER" id="PTHR47506">
    <property type="entry name" value="TRANSCRIPTIONAL REGULATORY PROTEIN"/>
    <property type="match status" value="1"/>
</dbReference>
<dbReference type="GO" id="GO:0003677">
    <property type="term" value="F:DNA binding"/>
    <property type="evidence" value="ECO:0007669"/>
    <property type="project" value="UniProtKB-UniRule"/>
</dbReference>
<dbReference type="InterPro" id="IPR036271">
    <property type="entry name" value="Tet_transcr_reg_TetR-rel_C_sf"/>
</dbReference>
<dbReference type="InterPro" id="IPR011075">
    <property type="entry name" value="TetR_C"/>
</dbReference>
<dbReference type="Gene3D" id="1.10.357.10">
    <property type="entry name" value="Tetracycline Repressor, domain 2"/>
    <property type="match status" value="1"/>
</dbReference>
<dbReference type="PANTHER" id="PTHR47506:SF3">
    <property type="entry name" value="HTH-TYPE TRANSCRIPTIONAL REGULATOR LMRA"/>
    <property type="match status" value="1"/>
</dbReference>
<dbReference type="EMBL" id="PYLS01000004">
    <property type="protein sequence ID" value="PST84136.1"/>
    <property type="molecule type" value="Genomic_DNA"/>
</dbReference>
<dbReference type="PROSITE" id="PS50977">
    <property type="entry name" value="HTH_TETR_2"/>
    <property type="match status" value="1"/>
</dbReference>
<protein>
    <submittedName>
        <fullName evidence="6">TetR/AcrR family transcriptional regulator</fullName>
    </submittedName>
</protein>
<keyword evidence="2 4" id="KW-0238">DNA-binding</keyword>
<keyword evidence="7" id="KW-1185">Reference proteome</keyword>
<evidence type="ECO:0000256" key="3">
    <source>
        <dbReference type="ARBA" id="ARBA00023163"/>
    </source>
</evidence>
<reference evidence="6 7" key="1">
    <citation type="submission" date="2018-03" db="EMBL/GenBank/DDBJ databases">
        <authorList>
            <person name="Keele B.F."/>
        </authorList>
    </citation>
    <scope>NUCLEOTIDE SEQUENCE [LARGE SCALE GENOMIC DNA]</scope>
    <source>
        <strain evidence="6 7">YL28-9</strain>
    </source>
</reference>
<comment type="caution">
    <text evidence="6">The sequence shown here is derived from an EMBL/GenBank/DDBJ whole genome shotgun (WGS) entry which is preliminary data.</text>
</comment>
<feature type="DNA-binding region" description="H-T-H motif" evidence="4">
    <location>
        <begin position="32"/>
        <end position="51"/>
    </location>
</feature>
<dbReference type="RefSeq" id="WP_107214235.1">
    <property type="nucleotide sequence ID" value="NZ_KZ686268.1"/>
</dbReference>
<proteinExistence type="predicted"/>
<dbReference type="InterPro" id="IPR009057">
    <property type="entry name" value="Homeodomain-like_sf"/>
</dbReference>
<dbReference type="Proteomes" id="UP000240912">
    <property type="component" value="Unassembled WGS sequence"/>
</dbReference>
<keyword evidence="3" id="KW-0804">Transcription</keyword>
<evidence type="ECO:0000256" key="2">
    <source>
        <dbReference type="ARBA" id="ARBA00023125"/>
    </source>
</evidence>
<dbReference type="InterPro" id="IPR001647">
    <property type="entry name" value="HTH_TetR"/>
</dbReference>
<evidence type="ECO:0000313" key="6">
    <source>
        <dbReference type="EMBL" id="PST84136.1"/>
    </source>
</evidence>
<dbReference type="AlphaFoldDB" id="A0A2T3HNY2"/>
<name>A0A2T3HNY2_9SPHI</name>
<accession>A0A2T3HNY2</accession>
<evidence type="ECO:0000256" key="4">
    <source>
        <dbReference type="PROSITE-ProRule" id="PRU00335"/>
    </source>
</evidence>
<evidence type="ECO:0000256" key="1">
    <source>
        <dbReference type="ARBA" id="ARBA00023015"/>
    </source>
</evidence>
<dbReference type="OrthoDB" id="9798857at2"/>